<protein>
    <submittedName>
        <fullName evidence="2">Uncharacterized protein</fullName>
    </submittedName>
</protein>
<evidence type="ECO:0000313" key="3">
    <source>
        <dbReference type="Proteomes" id="UP001214441"/>
    </source>
</evidence>
<feature type="compositionally biased region" description="Polar residues" evidence="1">
    <location>
        <begin position="118"/>
        <end position="127"/>
    </location>
</feature>
<dbReference type="EMBL" id="JANCPR020000008">
    <property type="protein sequence ID" value="MDJ1132445.1"/>
    <property type="molecule type" value="Genomic_DNA"/>
</dbReference>
<evidence type="ECO:0000256" key="1">
    <source>
        <dbReference type="SAM" id="MobiDB-lite"/>
    </source>
</evidence>
<comment type="caution">
    <text evidence="2">The sequence shown here is derived from an EMBL/GenBank/DDBJ whole genome shotgun (WGS) entry which is preliminary data.</text>
</comment>
<gene>
    <name evidence="2" type="ORF">NMN56_010885</name>
</gene>
<sequence>MSRPVKRPRADHAAAVRHLRAHPGMWSELSTHRVGYAARQLAHRIHTAYRLPHYEPAGAYEAQVADRDDTSIVIVRWLGPHREAALRKAAALAAVRAGAPLPSRNSSHRAAPGVPGVQRNTRTGGPR</sequence>
<organism evidence="2 3">
    <name type="scientific">Streptomyces iconiensis</name>
    <dbReference type="NCBI Taxonomy" id="1384038"/>
    <lineage>
        <taxon>Bacteria</taxon>
        <taxon>Bacillati</taxon>
        <taxon>Actinomycetota</taxon>
        <taxon>Actinomycetes</taxon>
        <taxon>Kitasatosporales</taxon>
        <taxon>Streptomycetaceae</taxon>
        <taxon>Streptomyces</taxon>
    </lineage>
</organism>
<name>A0ABT6ZTQ0_9ACTN</name>
<proteinExistence type="predicted"/>
<dbReference type="Proteomes" id="UP001214441">
    <property type="component" value="Unassembled WGS sequence"/>
</dbReference>
<accession>A0ABT6ZTQ0</accession>
<feature type="region of interest" description="Disordered" evidence="1">
    <location>
        <begin position="99"/>
        <end position="127"/>
    </location>
</feature>
<evidence type="ECO:0000313" key="2">
    <source>
        <dbReference type="EMBL" id="MDJ1132445.1"/>
    </source>
</evidence>
<keyword evidence="3" id="KW-1185">Reference proteome</keyword>
<reference evidence="2 3" key="1">
    <citation type="submission" date="2023-05" db="EMBL/GenBank/DDBJ databases">
        <title>Streptantibioticus silvisoli sp. nov., acidotolerant actinomycetes 1 from pine litter.</title>
        <authorList>
            <person name="Swiecimska M."/>
            <person name="Golinska P."/>
            <person name="Sangal V."/>
            <person name="Wachnowicz B."/>
            <person name="Goodfellow M."/>
        </authorList>
    </citation>
    <scope>NUCLEOTIDE SEQUENCE [LARGE SCALE GENOMIC DNA]</scope>
    <source>
        <strain evidence="2 3">DSM 42109</strain>
    </source>
</reference>
<dbReference type="RefSeq" id="WP_274038979.1">
    <property type="nucleotide sequence ID" value="NZ_JANCPR020000008.1"/>
</dbReference>